<dbReference type="AlphaFoldDB" id="A0A1H1BC86"/>
<evidence type="ECO:0000313" key="3">
    <source>
        <dbReference type="Proteomes" id="UP000182690"/>
    </source>
</evidence>
<reference evidence="2 3" key="1">
    <citation type="submission" date="2016-10" db="EMBL/GenBank/DDBJ databases">
        <authorList>
            <person name="de Groot N.N."/>
        </authorList>
    </citation>
    <scope>NUCLEOTIDE SEQUENCE [LARGE SCALE GENOMIC DNA]</scope>
    <source>
        <strain evidence="2 3">DSM 22788</strain>
    </source>
</reference>
<accession>A0A1H1BC86</accession>
<gene>
    <name evidence="2" type="ORF">SAMN04488565_2727</name>
</gene>
<protein>
    <recommendedName>
        <fullName evidence="4">BetR domain-containing protein</fullName>
    </recommendedName>
</protein>
<evidence type="ECO:0000256" key="1">
    <source>
        <dbReference type="SAM" id="MobiDB-lite"/>
    </source>
</evidence>
<sequence>METIVTAETVQETLRQHVGDSPRRHRSIAALAGIPLPTFTRKLAAKECPFTVRELANIAFALGIKVETFWQPVPVKDRKLQRGTEPGEPDQQGVGGGL</sequence>
<dbReference type="Proteomes" id="UP000182690">
    <property type="component" value="Unassembled WGS sequence"/>
</dbReference>
<dbReference type="RefSeq" id="WP_143026157.1">
    <property type="nucleotide sequence ID" value="NZ_FNKB01000002.1"/>
</dbReference>
<organism evidence="2 3">
    <name type="scientific">Leucobacter chromiiresistens</name>
    <dbReference type="NCBI Taxonomy" id="1079994"/>
    <lineage>
        <taxon>Bacteria</taxon>
        <taxon>Bacillati</taxon>
        <taxon>Actinomycetota</taxon>
        <taxon>Actinomycetes</taxon>
        <taxon>Micrococcales</taxon>
        <taxon>Microbacteriaceae</taxon>
        <taxon>Leucobacter</taxon>
    </lineage>
</organism>
<dbReference type="EMBL" id="FNKB01000002">
    <property type="protein sequence ID" value="SDQ49555.1"/>
    <property type="molecule type" value="Genomic_DNA"/>
</dbReference>
<dbReference type="STRING" id="1079994.SAMN04488565_2727"/>
<evidence type="ECO:0000313" key="2">
    <source>
        <dbReference type="EMBL" id="SDQ49555.1"/>
    </source>
</evidence>
<name>A0A1H1BC86_9MICO</name>
<feature type="region of interest" description="Disordered" evidence="1">
    <location>
        <begin position="75"/>
        <end position="98"/>
    </location>
</feature>
<proteinExistence type="predicted"/>
<evidence type="ECO:0008006" key="4">
    <source>
        <dbReference type="Google" id="ProtNLM"/>
    </source>
</evidence>